<evidence type="ECO:0000256" key="2">
    <source>
        <dbReference type="SAM" id="Phobius"/>
    </source>
</evidence>
<dbReference type="PANTHER" id="PTHR34883:SF8">
    <property type="entry name" value="EXTRACELLULAR SERINE-RICH PROTEIN (AFU_ORTHOLOGUE AFUA_6G00670)"/>
    <property type="match status" value="1"/>
</dbReference>
<organism evidence="4 5">
    <name type="scientific">Parascedosporium putredinis</name>
    <dbReference type="NCBI Taxonomy" id="1442378"/>
    <lineage>
        <taxon>Eukaryota</taxon>
        <taxon>Fungi</taxon>
        <taxon>Dikarya</taxon>
        <taxon>Ascomycota</taxon>
        <taxon>Pezizomycotina</taxon>
        <taxon>Sordariomycetes</taxon>
        <taxon>Hypocreomycetidae</taxon>
        <taxon>Microascales</taxon>
        <taxon>Microascaceae</taxon>
        <taxon>Parascedosporium</taxon>
    </lineage>
</organism>
<dbReference type="AlphaFoldDB" id="A0A9P1M9U9"/>
<accession>A0A9P1M9U9</accession>
<keyword evidence="5" id="KW-1185">Reference proteome</keyword>
<comment type="caution">
    <text evidence="4">The sequence shown here is derived from an EMBL/GenBank/DDBJ whole genome shotgun (WGS) entry which is preliminary data.</text>
</comment>
<evidence type="ECO:0000313" key="4">
    <source>
        <dbReference type="EMBL" id="CAI4213691.1"/>
    </source>
</evidence>
<name>A0A9P1M9U9_9PEZI</name>
<feature type="compositionally biased region" description="Low complexity" evidence="1">
    <location>
        <begin position="188"/>
        <end position="208"/>
    </location>
</feature>
<dbReference type="SUPFAM" id="SSF49503">
    <property type="entry name" value="Cupredoxins"/>
    <property type="match status" value="1"/>
</dbReference>
<feature type="compositionally biased region" description="Basic and acidic residues" evidence="1">
    <location>
        <begin position="172"/>
        <end position="183"/>
    </location>
</feature>
<evidence type="ECO:0008006" key="6">
    <source>
        <dbReference type="Google" id="ProtNLM"/>
    </source>
</evidence>
<keyword evidence="2" id="KW-1133">Transmembrane helix</keyword>
<keyword evidence="2" id="KW-0812">Transmembrane</keyword>
<dbReference type="InterPro" id="IPR008972">
    <property type="entry name" value="Cupredoxin"/>
</dbReference>
<dbReference type="OrthoDB" id="2331100at2759"/>
<protein>
    <recommendedName>
        <fullName evidence="6">Extracellular serine-rich protein</fullName>
    </recommendedName>
</protein>
<evidence type="ECO:0000313" key="5">
    <source>
        <dbReference type="Proteomes" id="UP000838763"/>
    </source>
</evidence>
<keyword evidence="2" id="KW-0472">Membrane</keyword>
<feature type="signal peptide" evidence="3">
    <location>
        <begin position="1"/>
        <end position="18"/>
    </location>
</feature>
<feature type="transmembrane region" description="Helical" evidence="2">
    <location>
        <begin position="214"/>
        <end position="237"/>
    </location>
</feature>
<evidence type="ECO:0000256" key="1">
    <source>
        <dbReference type="SAM" id="MobiDB-lite"/>
    </source>
</evidence>
<reference evidence="4" key="1">
    <citation type="submission" date="2022-11" db="EMBL/GenBank/DDBJ databases">
        <authorList>
            <person name="Scott C."/>
            <person name="Bruce N."/>
        </authorList>
    </citation>
    <scope>NUCLEOTIDE SEQUENCE</scope>
</reference>
<feature type="region of interest" description="Disordered" evidence="1">
    <location>
        <begin position="164"/>
        <end position="208"/>
    </location>
</feature>
<keyword evidence="3" id="KW-0732">Signal</keyword>
<proteinExistence type="predicted"/>
<dbReference type="PANTHER" id="PTHR34883">
    <property type="entry name" value="SERINE-RICH PROTEIN, PUTATIVE-RELATED-RELATED"/>
    <property type="match status" value="1"/>
</dbReference>
<feature type="region of interest" description="Disordered" evidence="1">
    <location>
        <begin position="16"/>
        <end position="37"/>
    </location>
</feature>
<evidence type="ECO:0000256" key="3">
    <source>
        <dbReference type="SAM" id="SignalP"/>
    </source>
</evidence>
<dbReference type="EMBL" id="CALLCH030000009">
    <property type="protein sequence ID" value="CAI4213691.1"/>
    <property type="molecule type" value="Genomic_DNA"/>
</dbReference>
<dbReference type="Gene3D" id="2.60.40.420">
    <property type="entry name" value="Cupredoxins - blue copper proteins"/>
    <property type="match status" value="1"/>
</dbReference>
<dbReference type="Proteomes" id="UP000838763">
    <property type="component" value="Unassembled WGS sequence"/>
</dbReference>
<feature type="chain" id="PRO_5040391167" description="Extracellular serine-rich protein" evidence="3">
    <location>
        <begin position="19"/>
        <end position="284"/>
    </location>
</feature>
<gene>
    <name evidence="4" type="ORF">PPNO1_LOCUS3434</name>
</gene>
<sequence>MLRYLTATLGLLAVGALSQTTTEPPTPSESESSEPTTHTIRVGWSGFKFTPNETFAKPGDTVAFKFYPPDHSVIRANYEYGCIPYELVGENKEGFYDGPHIMSGISEDSPVFNLKINDTEPIFFYCGAKGSCMDKHMIGVINPNKNQTLAGHLEFVEHAEFELIPGDDWPSESEKPDDIKGGYDGDDSGSSSGDKSGSNSDNNSSHSHGLSSGAIAGIAIGGAAVLLGAAGLIYYCGRNGGMDRAYRKSMGAGAPAGGDAAAAAAAANMPLARPSLPPRSTNPR</sequence>
<dbReference type="InterPro" id="IPR052953">
    <property type="entry name" value="Ser-rich/MCO-related"/>
</dbReference>